<dbReference type="RefSeq" id="XP_047776199.1">
    <property type="nucleotide sequence ID" value="XM_047924459.1"/>
</dbReference>
<evidence type="ECO:0008006" key="3">
    <source>
        <dbReference type="Google" id="ProtNLM"/>
    </source>
</evidence>
<dbReference type="Proteomes" id="UP000814176">
    <property type="component" value="Unassembled WGS sequence"/>
</dbReference>
<evidence type="ECO:0000313" key="2">
    <source>
        <dbReference type="Proteomes" id="UP000814176"/>
    </source>
</evidence>
<accession>A0ABQ8K8D7</accession>
<comment type="caution">
    <text evidence="1">The sequence shown here is derived from an EMBL/GenBank/DDBJ whole genome shotgun (WGS) entry which is preliminary data.</text>
</comment>
<protein>
    <recommendedName>
        <fullName evidence="3">Vanillate O-demethylase oxygenase-like C-terminal catalytic domain-containing protein</fullName>
    </recommendedName>
</protein>
<organism evidence="1 2">
    <name type="scientific">Rhodofomes roseus</name>
    <dbReference type="NCBI Taxonomy" id="34475"/>
    <lineage>
        <taxon>Eukaryota</taxon>
        <taxon>Fungi</taxon>
        <taxon>Dikarya</taxon>
        <taxon>Basidiomycota</taxon>
        <taxon>Agaricomycotina</taxon>
        <taxon>Agaricomycetes</taxon>
        <taxon>Polyporales</taxon>
        <taxon>Rhodofomes</taxon>
    </lineage>
</organism>
<dbReference type="GeneID" id="72005191"/>
<gene>
    <name evidence="1" type="ORF">C8Q71DRAFT_773559</name>
</gene>
<dbReference type="EMBL" id="JADCUA010000018">
    <property type="protein sequence ID" value="KAH9833459.1"/>
    <property type="molecule type" value="Genomic_DNA"/>
</dbReference>
<proteinExistence type="predicted"/>
<name>A0ABQ8K8D7_9APHY</name>
<reference evidence="1 2" key="1">
    <citation type="journal article" date="2021" name="Environ. Microbiol.">
        <title>Gene family expansions and transcriptome signatures uncover fungal adaptations to wood decay.</title>
        <authorList>
            <person name="Hage H."/>
            <person name="Miyauchi S."/>
            <person name="Viragh M."/>
            <person name="Drula E."/>
            <person name="Min B."/>
            <person name="Chaduli D."/>
            <person name="Navarro D."/>
            <person name="Favel A."/>
            <person name="Norest M."/>
            <person name="Lesage-Meessen L."/>
            <person name="Balint B."/>
            <person name="Merenyi Z."/>
            <person name="de Eugenio L."/>
            <person name="Morin E."/>
            <person name="Martinez A.T."/>
            <person name="Baldrian P."/>
            <person name="Stursova M."/>
            <person name="Martinez M.J."/>
            <person name="Novotny C."/>
            <person name="Magnuson J.K."/>
            <person name="Spatafora J.W."/>
            <person name="Maurice S."/>
            <person name="Pangilinan J."/>
            <person name="Andreopoulos W."/>
            <person name="LaButti K."/>
            <person name="Hundley H."/>
            <person name="Na H."/>
            <person name="Kuo A."/>
            <person name="Barry K."/>
            <person name="Lipzen A."/>
            <person name="Henrissat B."/>
            <person name="Riley R."/>
            <person name="Ahrendt S."/>
            <person name="Nagy L.G."/>
            <person name="Grigoriev I.V."/>
            <person name="Martin F."/>
            <person name="Rosso M.N."/>
        </authorList>
    </citation>
    <scope>NUCLEOTIDE SEQUENCE [LARGE SCALE GENOMIC DNA]</scope>
    <source>
        <strain evidence="1 2">CIRM-BRFM 1785</strain>
    </source>
</reference>
<sequence length="254" mass="28766">MQVDVEVEALSSESFRRLTSGNGFVRTWWPILKTVPEHVRQRICLNVIRMGWDILARDYSKPIGRALYEGDLLRLRLWEGEPICGFATGAAGSDQCRYIIEDVANCQWHLKSRHPAIPPIPHMSYVTAYAVPPIPQVHVDLIRKQGIVMCCSTPGFGRAPCREIMVADPAIVAAHFESQHTLSFRCSWVEPGSWRTKSCDTLLVEHSLEALLRHIVTQHIQNLPYEDLAVPQPNVPLVERACEMLAGLPRYDYT</sequence>
<keyword evidence="2" id="KW-1185">Reference proteome</keyword>
<evidence type="ECO:0000313" key="1">
    <source>
        <dbReference type="EMBL" id="KAH9833459.1"/>
    </source>
</evidence>